<comment type="caution">
    <text evidence="3">The sequence shown here is derived from an EMBL/GenBank/DDBJ whole genome shotgun (WGS) entry which is preliminary data.</text>
</comment>
<gene>
    <name evidence="3" type="ORF">FNV43_RR25991</name>
</gene>
<organism evidence="3 4">
    <name type="scientific">Rhamnella rubrinervis</name>
    <dbReference type="NCBI Taxonomy" id="2594499"/>
    <lineage>
        <taxon>Eukaryota</taxon>
        <taxon>Viridiplantae</taxon>
        <taxon>Streptophyta</taxon>
        <taxon>Embryophyta</taxon>
        <taxon>Tracheophyta</taxon>
        <taxon>Spermatophyta</taxon>
        <taxon>Magnoliopsida</taxon>
        <taxon>eudicotyledons</taxon>
        <taxon>Gunneridae</taxon>
        <taxon>Pentapetalae</taxon>
        <taxon>rosids</taxon>
        <taxon>fabids</taxon>
        <taxon>Rosales</taxon>
        <taxon>Rhamnaceae</taxon>
        <taxon>rhamnoid group</taxon>
        <taxon>Rhamneae</taxon>
        <taxon>Rhamnella</taxon>
    </lineage>
</organism>
<reference evidence="3" key="1">
    <citation type="submission" date="2020-03" db="EMBL/GenBank/DDBJ databases">
        <title>A high-quality chromosome-level genome assembly of a woody plant with both climbing and erect habits, Rhamnella rubrinervis.</title>
        <authorList>
            <person name="Lu Z."/>
            <person name="Yang Y."/>
            <person name="Zhu X."/>
            <person name="Sun Y."/>
        </authorList>
    </citation>
    <scope>NUCLEOTIDE SEQUENCE</scope>
    <source>
        <strain evidence="3">BYM</strain>
        <tissue evidence="3">Leaf</tissue>
    </source>
</reference>
<accession>A0A8K0GND4</accession>
<dbReference type="Pfam" id="PF00646">
    <property type="entry name" value="F-box"/>
    <property type="match status" value="1"/>
</dbReference>
<dbReference type="InterPro" id="IPR050942">
    <property type="entry name" value="F-box_BR-signaling"/>
</dbReference>
<feature type="domain" description="KIB1-4 beta-propeller" evidence="2">
    <location>
        <begin position="223"/>
        <end position="321"/>
    </location>
</feature>
<dbReference type="Proteomes" id="UP000796880">
    <property type="component" value="Unassembled WGS sequence"/>
</dbReference>
<dbReference type="PANTHER" id="PTHR44259">
    <property type="entry name" value="OS07G0183000 PROTEIN-RELATED"/>
    <property type="match status" value="1"/>
</dbReference>
<dbReference type="Gene3D" id="1.20.1280.50">
    <property type="match status" value="1"/>
</dbReference>
<evidence type="ECO:0000313" key="4">
    <source>
        <dbReference type="Proteomes" id="UP000796880"/>
    </source>
</evidence>
<sequence>MAERRPSSNWALARYVIDFILNKLVGLSELVRLSAVRNSSSNWESLHEDLIDSILDKLVSLSDLVSFSAVCKSWNSMALNHYKEKRIQQINHQLPWLVIQPLKKGQERYHSLYDLATSKTWNFQFQIPLLLERKSDYRGSSHVCKPERVTLSRDPSACLRSQPFEVLAYRMLGVAHSLLDAGFLPAHRVVDVMSINIDNTQTPGGDGVRIKIERIASTRSMHWICVAAYLVETTKGDLLMVQRNRHYRTGDRTYRIYKVIIGSNDSAAEIIPITNLDGECLFLGDNNHSISVLASNYPACIPNSIYYATSYGNSEWKVEVFNVEGGCLFRTGSVKLPVTPWVAPSMKLL</sequence>
<evidence type="ECO:0008006" key="5">
    <source>
        <dbReference type="Google" id="ProtNLM"/>
    </source>
</evidence>
<dbReference type="InterPro" id="IPR005174">
    <property type="entry name" value="KIB1-4_b-propeller"/>
</dbReference>
<evidence type="ECO:0000259" key="1">
    <source>
        <dbReference type="Pfam" id="PF00646"/>
    </source>
</evidence>
<name>A0A8K0GND4_9ROSA</name>
<dbReference type="OrthoDB" id="1137549at2759"/>
<evidence type="ECO:0000313" key="3">
    <source>
        <dbReference type="EMBL" id="KAF3431261.1"/>
    </source>
</evidence>
<proteinExistence type="predicted"/>
<dbReference type="InterPro" id="IPR001810">
    <property type="entry name" value="F-box_dom"/>
</dbReference>
<evidence type="ECO:0000259" key="2">
    <source>
        <dbReference type="Pfam" id="PF03478"/>
    </source>
</evidence>
<dbReference type="EMBL" id="VOIH02000012">
    <property type="protein sequence ID" value="KAF3431261.1"/>
    <property type="molecule type" value="Genomic_DNA"/>
</dbReference>
<dbReference type="Pfam" id="PF03478">
    <property type="entry name" value="Beta-prop_KIB1-4"/>
    <property type="match status" value="1"/>
</dbReference>
<dbReference type="AlphaFoldDB" id="A0A8K0GND4"/>
<feature type="domain" description="F-box" evidence="1">
    <location>
        <begin position="43"/>
        <end position="82"/>
    </location>
</feature>
<keyword evidence="4" id="KW-1185">Reference proteome</keyword>
<dbReference type="InterPro" id="IPR036047">
    <property type="entry name" value="F-box-like_dom_sf"/>
</dbReference>
<dbReference type="PANTHER" id="PTHR44259:SF114">
    <property type="entry name" value="OS06G0707300 PROTEIN"/>
    <property type="match status" value="1"/>
</dbReference>
<protein>
    <recommendedName>
        <fullName evidence="5">F-box protein</fullName>
    </recommendedName>
</protein>
<dbReference type="SUPFAM" id="SSF81383">
    <property type="entry name" value="F-box domain"/>
    <property type="match status" value="1"/>
</dbReference>